<gene>
    <name evidence="16" type="primary">Furin2-L</name>
    <name evidence="16" type="ORF">Hamer_G001550</name>
</gene>
<comment type="subcellular location">
    <subcellularLocation>
        <location evidence="1">Secreted</location>
    </subcellularLocation>
</comment>
<reference evidence="16" key="1">
    <citation type="journal article" date="2021" name="Sci. Adv.">
        <title>The American lobster genome reveals insights on longevity, neural, and immune adaptations.</title>
        <authorList>
            <person name="Polinski J.M."/>
            <person name="Zimin A.V."/>
            <person name="Clark K.F."/>
            <person name="Kohn A.B."/>
            <person name="Sadowski N."/>
            <person name="Timp W."/>
            <person name="Ptitsyn A."/>
            <person name="Khanna P."/>
            <person name="Romanova D.Y."/>
            <person name="Williams P."/>
            <person name="Greenwood S.J."/>
            <person name="Moroz L.L."/>
            <person name="Walt D.R."/>
            <person name="Bodnar A.G."/>
        </authorList>
    </citation>
    <scope>NUCLEOTIDE SEQUENCE</scope>
    <source>
        <strain evidence="16">GMGI-L3</strain>
    </source>
</reference>
<dbReference type="PROSITE" id="PS51892">
    <property type="entry name" value="SUBTILASE"/>
    <property type="match status" value="1"/>
</dbReference>
<dbReference type="Proteomes" id="UP000747542">
    <property type="component" value="Unassembled WGS sequence"/>
</dbReference>
<dbReference type="SUPFAM" id="SSF57184">
    <property type="entry name" value="Growth factor receptor domain"/>
    <property type="match status" value="2"/>
</dbReference>
<dbReference type="AlphaFoldDB" id="A0A8J5JSQ2"/>
<dbReference type="EMBL" id="JAHLQT010031306">
    <property type="protein sequence ID" value="KAG7160333.1"/>
    <property type="molecule type" value="Genomic_DNA"/>
</dbReference>
<evidence type="ECO:0000256" key="3">
    <source>
        <dbReference type="ARBA" id="ARBA00022525"/>
    </source>
</evidence>
<evidence type="ECO:0000313" key="16">
    <source>
        <dbReference type="EMBL" id="KAG7160333.1"/>
    </source>
</evidence>
<keyword evidence="14" id="KW-0472">Membrane</keyword>
<dbReference type="PRINTS" id="PR00723">
    <property type="entry name" value="SUBTILISIN"/>
</dbReference>
<keyword evidence="17" id="KW-1185">Reference proteome</keyword>
<dbReference type="GO" id="GO:0005576">
    <property type="term" value="C:extracellular region"/>
    <property type="evidence" value="ECO:0007669"/>
    <property type="project" value="UniProtKB-SubCell"/>
</dbReference>
<dbReference type="PROSITE" id="PS00138">
    <property type="entry name" value="SUBTILASE_SER"/>
    <property type="match status" value="1"/>
</dbReference>
<dbReference type="SUPFAM" id="SSF52743">
    <property type="entry name" value="Subtilisin-like"/>
    <property type="match status" value="1"/>
</dbReference>
<dbReference type="Pfam" id="PF00082">
    <property type="entry name" value="Peptidase_S8"/>
    <property type="match status" value="1"/>
</dbReference>
<dbReference type="FunFam" id="2.60.120.260:FF:000072">
    <property type="entry name" value="Proprotein convertase subtilisin/kexin type"/>
    <property type="match status" value="1"/>
</dbReference>
<protein>
    <submittedName>
        <fullName evidence="16">Furin-like protease 2-like</fullName>
    </submittedName>
</protein>
<keyword evidence="8" id="KW-0378">Hydrolase</keyword>
<dbReference type="Gene3D" id="2.10.220.10">
    <property type="entry name" value="Hormone Receptor, Insulin-like Growth Factor Receptor 1, Chain A, domain 2"/>
    <property type="match status" value="4"/>
</dbReference>
<dbReference type="GO" id="GO:0000139">
    <property type="term" value="C:Golgi membrane"/>
    <property type="evidence" value="ECO:0007669"/>
    <property type="project" value="TreeGrafter"/>
</dbReference>
<keyword evidence="6" id="KW-0732">Signal</keyword>
<dbReference type="CDD" id="cd04059">
    <property type="entry name" value="Peptidases_S8_Protein_convertases_Kexins_Furin-like"/>
    <property type="match status" value="1"/>
</dbReference>
<dbReference type="InterPro" id="IPR022398">
    <property type="entry name" value="Peptidase_S8_His-AS"/>
</dbReference>
<feature type="transmembrane region" description="Helical" evidence="14">
    <location>
        <begin position="1076"/>
        <end position="1095"/>
    </location>
</feature>
<organism evidence="16 17">
    <name type="scientific">Homarus americanus</name>
    <name type="common">American lobster</name>
    <dbReference type="NCBI Taxonomy" id="6706"/>
    <lineage>
        <taxon>Eukaryota</taxon>
        <taxon>Metazoa</taxon>
        <taxon>Ecdysozoa</taxon>
        <taxon>Arthropoda</taxon>
        <taxon>Crustacea</taxon>
        <taxon>Multicrustacea</taxon>
        <taxon>Malacostraca</taxon>
        <taxon>Eumalacostraca</taxon>
        <taxon>Eucarida</taxon>
        <taxon>Decapoda</taxon>
        <taxon>Pleocyemata</taxon>
        <taxon>Astacidea</taxon>
        <taxon>Nephropoidea</taxon>
        <taxon>Nephropidae</taxon>
        <taxon>Homarus</taxon>
    </lineage>
</organism>
<dbReference type="GO" id="GO:0005802">
    <property type="term" value="C:trans-Golgi network"/>
    <property type="evidence" value="ECO:0007669"/>
    <property type="project" value="TreeGrafter"/>
</dbReference>
<dbReference type="Pfam" id="PF01483">
    <property type="entry name" value="P_proprotein"/>
    <property type="match status" value="1"/>
</dbReference>
<dbReference type="Gene3D" id="3.40.50.200">
    <property type="entry name" value="Peptidase S8/S53 domain"/>
    <property type="match status" value="1"/>
</dbReference>
<dbReference type="InterPro" id="IPR006212">
    <property type="entry name" value="Furin_repeat"/>
</dbReference>
<evidence type="ECO:0000256" key="1">
    <source>
        <dbReference type="ARBA" id="ARBA00004613"/>
    </source>
</evidence>
<dbReference type="SMART" id="SM00261">
    <property type="entry name" value="FU"/>
    <property type="match status" value="6"/>
</dbReference>
<dbReference type="GO" id="GO:0004252">
    <property type="term" value="F:serine-type endopeptidase activity"/>
    <property type="evidence" value="ECO:0007669"/>
    <property type="project" value="InterPro"/>
</dbReference>
<dbReference type="SUPFAM" id="SSF49785">
    <property type="entry name" value="Galactose-binding domain-like"/>
    <property type="match status" value="1"/>
</dbReference>
<evidence type="ECO:0000256" key="10">
    <source>
        <dbReference type="ARBA" id="ARBA00023157"/>
    </source>
</evidence>
<accession>A0A8J5JSQ2</accession>
<feature type="region of interest" description="Disordered" evidence="13">
    <location>
        <begin position="667"/>
        <end position="698"/>
    </location>
</feature>
<dbReference type="InterPro" id="IPR043601">
    <property type="entry name" value="Rspo_Fu-CRD_dom"/>
</dbReference>
<keyword evidence="11" id="KW-0325">Glycoprotein</keyword>
<name>A0A8J5JSQ2_HOMAM</name>
<evidence type="ECO:0000313" key="17">
    <source>
        <dbReference type="Proteomes" id="UP000747542"/>
    </source>
</evidence>
<evidence type="ECO:0000256" key="9">
    <source>
        <dbReference type="ARBA" id="ARBA00022825"/>
    </source>
</evidence>
<dbReference type="InterPro" id="IPR009030">
    <property type="entry name" value="Growth_fac_rcpt_cys_sf"/>
</dbReference>
<evidence type="ECO:0000256" key="11">
    <source>
        <dbReference type="ARBA" id="ARBA00023180"/>
    </source>
</evidence>
<dbReference type="InterPro" id="IPR006211">
    <property type="entry name" value="Furin-like_Cys-rich_dom"/>
</dbReference>
<dbReference type="GO" id="GO:0016485">
    <property type="term" value="P:protein processing"/>
    <property type="evidence" value="ECO:0007669"/>
    <property type="project" value="TreeGrafter"/>
</dbReference>
<evidence type="ECO:0000256" key="13">
    <source>
        <dbReference type="SAM" id="MobiDB-lite"/>
    </source>
</evidence>
<keyword evidence="4 16" id="KW-0645">Protease</keyword>
<feature type="transmembrane region" description="Helical" evidence="14">
    <location>
        <begin position="92"/>
        <end position="114"/>
    </location>
</feature>
<evidence type="ECO:0000256" key="14">
    <source>
        <dbReference type="SAM" id="Phobius"/>
    </source>
</evidence>
<dbReference type="InterPro" id="IPR002884">
    <property type="entry name" value="P_dom"/>
</dbReference>
<dbReference type="InterPro" id="IPR023828">
    <property type="entry name" value="Peptidase_S8_Ser-AS"/>
</dbReference>
<keyword evidence="10" id="KW-1015">Disulfide bond</keyword>
<dbReference type="PROSITE" id="PS51829">
    <property type="entry name" value="P_HOMO_B"/>
    <property type="match status" value="1"/>
</dbReference>
<keyword evidence="3" id="KW-0964">Secreted</keyword>
<keyword evidence="7" id="KW-0677">Repeat</keyword>
<proteinExistence type="inferred from homology"/>
<dbReference type="InterPro" id="IPR015500">
    <property type="entry name" value="Peptidase_S8_subtilisin-rel"/>
</dbReference>
<comment type="caution">
    <text evidence="16">The sequence shown here is derived from an EMBL/GenBank/DDBJ whole genome shotgun (WGS) entry which is preliminary data.</text>
</comment>
<feature type="transmembrane region" description="Helical" evidence="14">
    <location>
        <begin position="1171"/>
        <end position="1197"/>
    </location>
</feature>
<evidence type="ECO:0000256" key="7">
    <source>
        <dbReference type="ARBA" id="ARBA00022737"/>
    </source>
</evidence>
<evidence type="ECO:0000259" key="15">
    <source>
        <dbReference type="PROSITE" id="PS51829"/>
    </source>
</evidence>
<dbReference type="InterPro" id="IPR000209">
    <property type="entry name" value="Peptidase_S8/S53_dom"/>
</dbReference>
<dbReference type="Gene3D" id="2.60.120.260">
    <property type="entry name" value="Galactose-binding domain-like"/>
    <property type="match status" value="1"/>
</dbReference>
<evidence type="ECO:0000256" key="5">
    <source>
        <dbReference type="ARBA" id="ARBA00022685"/>
    </source>
</evidence>
<feature type="domain" description="P/Homo B" evidence="15">
    <location>
        <begin position="527"/>
        <end position="666"/>
    </location>
</feature>
<keyword evidence="5" id="KW-0165">Cleavage on pair of basic residues</keyword>
<dbReference type="InterPro" id="IPR034182">
    <property type="entry name" value="Kexin/furin"/>
</dbReference>
<evidence type="ECO:0000256" key="8">
    <source>
        <dbReference type="ARBA" id="ARBA00022801"/>
    </source>
</evidence>
<evidence type="ECO:0000256" key="12">
    <source>
        <dbReference type="PROSITE-ProRule" id="PRU01240"/>
    </source>
</evidence>
<dbReference type="InterPro" id="IPR008979">
    <property type="entry name" value="Galactose-bd-like_sf"/>
</dbReference>
<evidence type="ECO:0000256" key="2">
    <source>
        <dbReference type="ARBA" id="ARBA00005325"/>
    </source>
</evidence>
<keyword evidence="14" id="KW-0812">Transmembrane</keyword>
<evidence type="ECO:0000256" key="6">
    <source>
        <dbReference type="ARBA" id="ARBA00022729"/>
    </source>
</evidence>
<comment type="similarity">
    <text evidence="2">Belongs to the peptidase S8 family. Furin subfamily.</text>
</comment>
<dbReference type="Pfam" id="PF15913">
    <property type="entry name" value="Furin-like_2"/>
    <property type="match status" value="1"/>
</dbReference>
<dbReference type="PROSITE" id="PS00137">
    <property type="entry name" value="SUBTILASE_HIS"/>
    <property type="match status" value="1"/>
</dbReference>
<keyword evidence="9" id="KW-0720">Serine protease</keyword>
<dbReference type="PANTHER" id="PTHR42884">
    <property type="entry name" value="PROPROTEIN CONVERTASE SUBTILISIN/KEXIN-RELATED"/>
    <property type="match status" value="1"/>
</dbReference>
<dbReference type="InterPro" id="IPR036852">
    <property type="entry name" value="Peptidase_S8/S53_dom_sf"/>
</dbReference>
<feature type="compositionally biased region" description="Basic and acidic residues" evidence="13">
    <location>
        <begin position="667"/>
        <end position="676"/>
    </location>
</feature>
<dbReference type="CDD" id="cd00064">
    <property type="entry name" value="FU"/>
    <property type="match status" value="5"/>
</dbReference>
<feature type="compositionally biased region" description="Low complexity" evidence="13">
    <location>
        <begin position="678"/>
        <end position="692"/>
    </location>
</feature>
<dbReference type="Pfam" id="PF00757">
    <property type="entry name" value="Furin-like"/>
    <property type="match status" value="1"/>
</dbReference>
<feature type="transmembrane region" description="Helical" evidence="14">
    <location>
        <begin position="1107"/>
        <end position="1131"/>
    </location>
</feature>
<comment type="caution">
    <text evidence="12">Lacks conserved residue(s) required for the propagation of feature annotation.</text>
</comment>
<evidence type="ECO:0000256" key="4">
    <source>
        <dbReference type="ARBA" id="ARBA00022670"/>
    </source>
</evidence>
<feature type="transmembrane region" description="Helical" evidence="14">
    <location>
        <begin position="126"/>
        <end position="148"/>
    </location>
</feature>
<dbReference type="PANTHER" id="PTHR42884:SF23">
    <property type="entry name" value="FURIN-LIKE PROTEASE 2"/>
    <property type="match status" value="1"/>
</dbReference>
<keyword evidence="14" id="KW-1133">Transmembrane helix</keyword>
<sequence length="1250" mass="134377">MVDLLASFLQPLDRSLSPQPSPPAPSQVLQPLDLPPAMSSPAVPPAVMLSIYYCGRTIPGDLGVTIGDTVALSAMFTPVVCVPPAVPSVPHLLYHLFLYFNGLLPIFLPILLPILPPILLPILPPILLPILPPILLPILPPILLPILLPVSSHPLCPSSSILLPHHTASHQLPPILLPILLHLPAHPPLHLLLILLLHPPAHPPAHPPSSCPILLPIPSISLSPHLPAHPAPSSCPSSLLVLPHIDPLASSDINDGDPDPFPRDNGDNRHGTRCAGEVAAVAFNDYCGVGVAYNSSIGGVRMLDGTVNDAVEARAISLNPEHIDIFSASWGPEDDGKTVDGPGPLAKRAFINGVIRGRHGKGSIFVWASGNGGRHTDNCNCDGYTNSIFTLSISSASQRGFKPWYLEECSSTLATTYSSGTPGLDSSVATVDMDGSLRPDRMCTLEHTGTSASAPLAAGLCALALEANPDLTWRDMQHLVVMSSRFEPLSQERGWFINGIGRSVSHKFGYGLMDAGKLVELAEKWTTVPPQHVCQSIKDRTDQGIPTIMGESVFAEITTDGCAGTSREVRYLEHVQARVSLRFLPRGNIRIKLKSPSGTTSTLLFERPRDVFSEKFDDWPFLSVHFWGEKAAGTWQLQVTNAGAKQVHHPGVLIQWQLILHGTKERPGRLRTDQLPRSDSSSFSQPLSTQSSGIQFPTRRTPSFPFTASILDQILAGSSPNATYATIDGKVVPGPNQLATPENNNNLNKYAESEVCHSQCLGGCSGPGPDKCRGCAHFSLEGECVGSCPEGTYGSEERDCLGCHASCAMCSGLAQNQCLACRVDFLYVLHLGLCVERCPEGYFAVNGSCLHCGGHCSECINPEQCSRCDHHLLLSNGSCLTNCPEGFYETQDNKCGSCSPQCKTCVGGSVTDCASCRSTSYLNEGKCVYRCPKGTYGGQVTRECLVCPTGCASCNGEICTSCIDGWRIKGGRCVARPSRCHISEYSTQNGVCQDCHSSCLSCIGPSNTHCLHCAPNLFLFDSKCIEACPVGYFALRGRCLPCPHGCSTTVTEASAHPVKEAVRRVMAPEVTSVPPALIIPSYLTHLATAHVHLLIIQRGVNAFHVTIIAILAKAQVLMIALPAMIISLLMVECVLSVGQAGQCHGAVSADKRRIALSLDSGSHHTPHRGSYFSSVTSLVAVICFVNIVIFGAVFTVLQARSTGSLCWARNYSYRFLKPENMSERVSLTLTPFMEEDSDEERENELLYMKT</sequence>